<proteinExistence type="predicted"/>
<dbReference type="PANTHER" id="PTHR28180">
    <property type="entry name" value="CONSERVED MITOCHONDRIAL PROTEIN-RELATED"/>
    <property type="match status" value="1"/>
</dbReference>
<dbReference type="RefSeq" id="XP_056480613.1">
    <property type="nucleotide sequence ID" value="XM_056613389.1"/>
</dbReference>
<organism evidence="1 2">
    <name type="scientific">Penicillium argentinense</name>
    <dbReference type="NCBI Taxonomy" id="1131581"/>
    <lineage>
        <taxon>Eukaryota</taxon>
        <taxon>Fungi</taxon>
        <taxon>Dikarya</taxon>
        <taxon>Ascomycota</taxon>
        <taxon>Pezizomycotina</taxon>
        <taxon>Eurotiomycetes</taxon>
        <taxon>Eurotiomycetidae</taxon>
        <taxon>Eurotiales</taxon>
        <taxon>Aspergillaceae</taxon>
        <taxon>Penicillium</taxon>
    </lineage>
</organism>
<keyword evidence="2" id="KW-1185">Reference proteome</keyword>
<dbReference type="OrthoDB" id="5392202at2759"/>
<gene>
    <name evidence="1" type="ORF">N7532_000885</name>
</gene>
<protein>
    <submittedName>
        <fullName evidence="1">Uncharacterized protein</fullName>
    </submittedName>
</protein>
<dbReference type="EMBL" id="JAPQKI010000001">
    <property type="protein sequence ID" value="KAJ5112840.1"/>
    <property type="molecule type" value="Genomic_DNA"/>
</dbReference>
<accession>A0A9W9G679</accession>
<evidence type="ECO:0000313" key="1">
    <source>
        <dbReference type="EMBL" id="KAJ5112840.1"/>
    </source>
</evidence>
<dbReference type="InterPro" id="IPR052999">
    <property type="entry name" value="PTS1_Protein"/>
</dbReference>
<comment type="caution">
    <text evidence="1">The sequence shown here is derived from an EMBL/GenBank/DDBJ whole genome shotgun (WGS) entry which is preliminary data.</text>
</comment>
<dbReference type="Gene3D" id="1.20.1290.10">
    <property type="entry name" value="AhpD-like"/>
    <property type="match status" value="1"/>
</dbReference>
<dbReference type="AlphaFoldDB" id="A0A9W9G679"/>
<reference evidence="1" key="2">
    <citation type="journal article" date="2023" name="IMA Fungus">
        <title>Comparative genomic study of the Penicillium genus elucidates a diverse pangenome and 15 lateral gene transfer events.</title>
        <authorList>
            <person name="Petersen C."/>
            <person name="Sorensen T."/>
            <person name="Nielsen M.R."/>
            <person name="Sondergaard T.E."/>
            <person name="Sorensen J.L."/>
            <person name="Fitzpatrick D.A."/>
            <person name="Frisvad J.C."/>
            <person name="Nielsen K.L."/>
        </authorList>
    </citation>
    <scope>NUCLEOTIDE SEQUENCE</scope>
    <source>
        <strain evidence="1">IBT 30761</strain>
    </source>
</reference>
<sequence length="278" mass="29489">MSKLSSGLKALINNPAARPSTVPAPAHMASVFSAIQQAADVQRVSQPSWLALSTAATMTMNSPDSLAVLYRLAATSSDPVQAAELMREVGLKCISFNGIPRTINCLNAFKASLPDSVSARLSQTPSRTPTSANITDISERGRSLWDSIYRPFEQKLYDKLADSHPDLPVHILNSHYGALLSDPVRDTGASAGRVLTSIIAVACLRAQSGVGPQVTSHVFGLRKALEDGSWATDVESEEGARWLASDEGNAWILDSVDTIVEAIGEGHGPNFAPGKGKL</sequence>
<evidence type="ECO:0000313" key="2">
    <source>
        <dbReference type="Proteomes" id="UP001149074"/>
    </source>
</evidence>
<name>A0A9W9G679_9EURO</name>
<dbReference type="InterPro" id="IPR029032">
    <property type="entry name" value="AhpD-like"/>
</dbReference>
<dbReference type="GeneID" id="81352368"/>
<dbReference type="PANTHER" id="PTHR28180:SF2">
    <property type="entry name" value="PEROXISOMAL PROTEIN 2"/>
    <property type="match status" value="1"/>
</dbReference>
<reference evidence="1" key="1">
    <citation type="submission" date="2022-11" db="EMBL/GenBank/DDBJ databases">
        <authorList>
            <person name="Petersen C."/>
        </authorList>
    </citation>
    <scope>NUCLEOTIDE SEQUENCE</scope>
    <source>
        <strain evidence="1">IBT 30761</strain>
    </source>
</reference>
<dbReference type="Proteomes" id="UP001149074">
    <property type="component" value="Unassembled WGS sequence"/>
</dbReference>
<dbReference type="SUPFAM" id="SSF69118">
    <property type="entry name" value="AhpD-like"/>
    <property type="match status" value="1"/>
</dbReference>